<dbReference type="Pfam" id="PF13480">
    <property type="entry name" value="Acetyltransf_6"/>
    <property type="match status" value="1"/>
</dbReference>
<dbReference type="Gene3D" id="3.40.630.30">
    <property type="match status" value="1"/>
</dbReference>
<organism evidence="2 3">
    <name type="scientific">Candidatus Wildermuthbacteria bacterium RIFCSPHIGHO2_02_FULL_48_16</name>
    <dbReference type="NCBI Taxonomy" id="1802453"/>
    <lineage>
        <taxon>Bacteria</taxon>
        <taxon>Candidatus Wildermuthiibacteriota</taxon>
    </lineage>
</organism>
<sequence length="344" mass="40172">MAADIIFREKDEKSFWESWERLQENAKAGPRYLKSRIEYELERSETLLQDKSFVYVVDKEPRALAFLPIEKHGNSPQISFQGGYVDAPLFEDAHVQDTVFLFIDTLAKENNLAKAMFAQDPLTKPSAHNYLQKYGYLDVSLLSYVIDLTLPDLLVSSRRNHRRNIKEILENKDFEVFFVDQANPSYETHEEYRMLHEKAAQRVTRSKKTFDMQFEKLKQGNAVLVGLRFKGKNIAFTYFDCNHDKAISASAADDPAYEKLPLYHVIMYSAMEYLKKKGVRYIDTSQPSSPSAQFDYYPDQKQLSIAHFKQGFGGEYRANFRGVKYFSRELFLEDMKTFMEQYKA</sequence>
<dbReference type="InterPro" id="IPR038740">
    <property type="entry name" value="BioF2-like_GNAT_dom"/>
</dbReference>
<comment type="caution">
    <text evidence="2">The sequence shown here is derived from an EMBL/GenBank/DDBJ whole genome shotgun (WGS) entry which is preliminary data.</text>
</comment>
<protein>
    <recommendedName>
        <fullName evidence="1">BioF2-like acetyltransferase domain-containing protein</fullName>
    </recommendedName>
</protein>
<evidence type="ECO:0000259" key="1">
    <source>
        <dbReference type="Pfam" id="PF13480"/>
    </source>
</evidence>
<evidence type="ECO:0000313" key="3">
    <source>
        <dbReference type="Proteomes" id="UP000178529"/>
    </source>
</evidence>
<evidence type="ECO:0000313" key="2">
    <source>
        <dbReference type="EMBL" id="OHA68527.1"/>
    </source>
</evidence>
<name>A0A1G2R744_9BACT</name>
<dbReference type="InterPro" id="IPR016181">
    <property type="entry name" value="Acyl_CoA_acyltransferase"/>
</dbReference>
<accession>A0A1G2R744</accession>
<dbReference type="SUPFAM" id="SSF55729">
    <property type="entry name" value="Acyl-CoA N-acyltransferases (Nat)"/>
    <property type="match status" value="1"/>
</dbReference>
<dbReference type="Proteomes" id="UP000178529">
    <property type="component" value="Unassembled WGS sequence"/>
</dbReference>
<dbReference type="EMBL" id="MHTY01000024">
    <property type="protein sequence ID" value="OHA68527.1"/>
    <property type="molecule type" value="Genomic_DNA"/>
</dbReference>
<dbReference type="AlphaFoldDB" id="A0A1G2R744"/>
<feature type="domain" description="BioF2-like acetyltransferase" evidence="1">
    <location>
        <begin position="157"/>
        <end position="283"/>
    </location>
</feature>
<reference evidence="2 3" key="1">
    <citation type="journal article" date="2016" name="Nat. Commun.">
        <title>Thousands of microbial genomes shed light on interconnected biogeochemical processes in an aquifer system.</title>
        <authorList>
            <person name="Anantharaman K."/>
            <person name="Brown C.T."/>
            <person name="Hug L.A."/>
            <person name="Sharon I."/>
            <person name="Castelle C.J."/>
            <person name="Probst A.J."/>
            <person name="Thomas B.C."/>
            <person name="Singh A."/>
            <person name="Wilkins M.J."/>
            <person name="Karaoz U."/>
            <person name="Brodie E.L."/>
            <person name="Williams K.H."/>
            <person name="Hubbard S.S."/>
            <person name="Banfield J.F."/>
        </authorList>
    </citation>
    <scope>NUCLEOTIDE SEQUENCE [LARGE SCALE GENOMIC DNA]</scope>
</reference>
<proteinExistence type="predicted"/>
<gene>
    <name evidence="2" type="ORF">A3J68_00460</name>
</gene>